<dbReference type="RefSeq" id="WP_077719757.1">
    <property type="nucleotide sequence ID" value="NZ_CP019699.1"/>
</dbReference>
<dbReference type="PROSITE" id="PS00198">
    <property type="entry name" value="4FE4S_FER_1"/>
    <property type="match status" value="2"/>
</dbReference>
<dbReference type="PANTHER" id="PTHR32479">
    <property type="entry name" value="GLYCOLATE OXIDASE IRON-SULFUR SUBUNIT"/>
    <property type="match status" value="1"/>
</dbReference>
<dbReference type="InterPro" id="IPR017900">
    <property type="entry name" value="4Fe4S_Fe_S_CS"/>
</dbReference>
<protein>
    <recommendedName>
        <fullName evidence="6">Glycolate oxidase iron-sulfur subunit</fullName>
        <ecNumber evidence="6">1.1.99.14</ecNumber>
    </recommendedName>
</protein>
<evidence type="ECO:0000256" key="6">
    <source>
        <dbReference type="PIRNR" id="PIRNR000139"/>
    </source>
</evidence>
<proteinExistence type="predicted"/>
<comment type="cofactor">
    <cofactor evidence="6">
        <name>[4Fe-4S] cluster</name>
        <dbReference type="ChEBI" id="CHEBI:49883"/>
    </cofactor>
    <text evidence="6">Binds 2 [4Fe-4S] clusters.</text>
</comment>
<evidence type="ECO:0000256" key="5">
    <source>
        <dbReference type="ARBA" id="ARBA00023014"/>
    </source>
</evidence>
<dbReference type="AlphaFoldDB" id="A0A1U9K784"/>
<keyword evidence="9" id="KW-1185">Reference proteome</keyword>
<evidence type="ECO:0000259" key="7">
    <source>
        <dbReference type="PROSITE" id="PS51379"/>
    </source>
</evidence>
<comment type="catalytic activity">
    <reaction evidence="6">
        <text>(R)-lactate + A = pyruvate + AH2</text>
        <dbReference type="Rhea" id="RHEA:15089"/>
        <dbReference type="ChEBI" id="CHEBI:13193"/>
        <dbReference type="ChEBI" id="CHEBI:15361"/>
        <dbReference type="ChEBI" id="CHEBI:16004"/>
        <dbReference type="ChEBI" id="CHEBI:17499"/>
    </reaction>
</comment>
<evidence type="ECO:0000313" key="9">
    <source>
        <dbReference type="Proteomes" id="UP000188603"/>
    </source>
</evidence>
<evidence type="ECO:0000256" key="3">
    <source>
        <dbReference type="ARBA" id="ARBA00022737"/>
    </source>
</evidence>
<keyword evidence="5 6" id="KW-0411">Iron-sulfur</keyword>
<keyword evidence="6" id="KW-0813">Transport</keyword>
<dbReference type="InterPro" id="IPR009051">
    <property type="entry name" value="Helical_ferredxn"/>
</dbReference>
<dbReference type="Pfam" id="PF13183">
    <property type="entry name" value="Fer4_8"/>
    <property type="match status" value="1"/>
</dbReference>
<comment type="catalytic activity">
    <reaction evidence="6">
        <text>glycolate + A = glyoxylate + AH2</text>
        <dbReference type="Rhea" id="RHEA:21264"/>
        <dbReference type="ChEBI" id="CHEBI:13193"/>
        <dbReference type="ChEBI" id="CHEBI:17499"/>
        <dbReference type="ChEBI" id="CHEBI:29805"/>
        <dbReference type="ChEBI" id="CHEBI:36655"/>
        <dbReference type="EC" id="1.1.99.14"/>
    </reaction>
</comment>
<dbReference type="PROSITE" id="PS51379">
    <property type="entry name" value="4FE4S_FER_2"/>
    <property type="match status" value="2"/>
</dbReference>
<evidence type="ECO:0000256" key="1">
    <source>
        <dbReference type="ARBA" id="ARBA00022485"/>
    </source>
</evidence>
<sequence length="455" mass="50728">MCATEHDATNVTKRDTQQEFQLKLNEDELTNCMRCGFCLPACPTYRETGMEAASPRGRLALMKGVYDGVIELEPSVVDQLDLCLGCRACETACPAGVQYGQLLEQARDAIQTVHPLPWPIRLLRHLVFKQLFPHPRRTRWMGGLLAFYQKSGLQWMVRKSGLLRLFPEHLRQMEAILPPASGRGVRHYTRERVSAATAQPKKKIGLFRGCVMDILFTETNWNTAKLLAAAGYDVVVPDTQTCCGALQAHSGETDSSRELAKRNIRAFKEAGVDVVVANAGGCGASLLEYVHWLKDEPEWREEAAWFSERLKDVSEVLWEAMDALPLGSLPERITYQDSCHLRNGMKGSHAPRKLLQAIPGVEYVELFESDRCCGSAGIYNLTQPEMSMQLLDEKMAHVQKTRADILATANPGCLLQMKLGIHKAGLDGQMRAMHVVDVLAEALDAHERQNGTRVS</sequence>
<keyword evidence="6" id="KW-0249">Electron transport</keyword>
<name>A0A1U9K784_9BACL</name>
<dbReference type="PIRSF" id="PIRSF000139">
    <property type="entry name" value="Glc_ox_4Fe-4S"/>
    <property type="match status" value="1"/>
</dbReference>
<dbReference type="GO" id="GO:0051539">
    <property type="term" value="F:4 iron, 4 sulfur cluster binding"/>
    <property type="evidence" value="ECO:0007669"/>
    <property type="project" value="UniProtKB-UniRule"/>
</dbReference>
<dbReference type="InterPro" id="IPR012257">
    <property type="entry name" value="Glc_ox_4Fe-4S"/>
</dbReference>
<accession>A0A1U9K784</accession>
<organism evidence="8 9">
    <name type="scientific">Novibacillus thermophilus</name>
    <dbReference type="NCBI Taxonomy" id="1471761"/>
    <lineage>
        <taxon>Bacteria</taxon>
        <taxon>Bacillati</taxon>
        <taxon>Bacillota</taxon>
        <taxon>Bacilli</taxon>
        <taxon>Bacillales</taxon>
        <taxon>Thermoactinomycetaceae</taxon>
        <taxon>Novibacillus</taxon>
    </lineage>
</organism>
<dbReference type="EC" id="1.1.99.14" evidence="6"/>
<keyword evidence="2 6" id="KW-0479">Metal-binding</keyword>
<feature type="domain" description="4Fe-4S ferredoxin-type" evidence="7">
    <location>
        <begin position="73"/>
        <end position="97"/>
    </location>
</feature>
<dbReference type="GO" id="GO:0019154">
    <property type="term" value="F:glycolate dehydrogenase activity"/>
    <property type="evidence" value="ECO:0007669"/>
    <property type="project" value="UniProtKB-EC"/>
</dbReference>
<dbReference type="STRING" id="1471761.B0W44_08905"/>
<dbReference type="Pfam" id="PF02754">
    <property type="entry name" value="CCG"/>
    <property type="match status" value="2"/>
</dbReference>
<dbReference type="EMBL" id="CP019699">
    <property type="protein sequence ID" value="AQS55894.1"/>
    <property type="molecule type" value="Genomic_DNA"/>
</dbReference>
<comment type="function">
    <text evidence="6">Component of a complex that catalyzes the oxidation of glycolate to glyoxylate.</text>
</comment>
<feature type="domain" description="4Fe-4S ferredoxin-type" evidence="7">
    <location>
        <begin position="20"/>
        <end position="53"/>
    </location>
</feature>
<keyword evidence="3" id="KW-0677">Repeat</keyword>
<dbReference type="SUPFAM" id="SSF46548">
    <property type="entry name" value="alpha-helical ferredoxin"/>
    <property type="match status" value="1"/>
</dbReference>
<dbReference type="InterPro" id="IPR017896">
    <property type="entry name" value="4Fe4S_Fe-S-bd"/>
</dbReference>
<dbReference type="Proteomes" id="UP000188603">
    <property type="component" value="Chromosome"/>
</dbReference>
<dbReference type="OrthoDB" id="9770306at2"/>
<keyword evidence="1 6" id="KW-0004">4Fe-4S</keyword>
<dbReference type="PANTHER" id="PTHR32479:SF17">
    <property type="entry name" value="GLYCOLATE OXIDASE IRON-SULFUR SUBUNIT"/>
    <property type="match status" value="1"/>
</dbReference>
<dbReference type="GO" id="GO:0046872">
    <property type="term" value="F:metal ion binding"/>
    <property type="evidence" value="ECO:0007669"/>
    <property type="project" value="UniProtKB-UniRule"/>
</dbReference>
<dbReference type="KEGG" id="ntr:B0W44_08905"/>
<evidence type="ECO:0000313" key="8">
    <source>
        <dbReference type="EMBL" id="AQS55894.1"/>
    </source>
</evidence>
<reference evidence="8 9" key="1">
    <citation type="journal article" date="2015" name="Int. J. Syst. Evol. Microbiol.">
        <title>Novibacillus thermophilus gen. nov., sp. nov., a Gram-staining-negative and moderately thermophilic member of the family Thermoactinomycetaceae.</title>
        <authorList>
            <person name="Yang G."/>
            <person name="Chen J."/>
            <person name="Zhou S."/>
        </authorList>
    </citation>
    <scope>NUCLEOTIDE SEQUENCE [LARGE SCALE GENOMIC DNA]</scope>
    <source>
        <strain evidence="8 9">SG-1</strain>
    </source>
</reference>
<dbReference type="Gene3D" id="1.10.1060.10">
    <property type="entry name" value="Alpha-helical ferredoxin"/>
    <property type="match status" value="1"/>
</dbReference>
<evidence type="ECO:0000256" key="2">
    <source>
        <dbReference type="ARBA" id="ARBA00022723"/>
    </source>
</evidence>
<evidence type="ECO:0000256" key="4">
    <source>
        <dbReference type="ARBA" id="ARBA00023004"/>
    </source>
</evidence>
<keyword evidence="4 6" id="KW-0408">Iron</keyword>
<dbReference type="InterPro" id="IPR004017">
    <property type="entry name" value="Cys_rich_dom"/>
</dbReference>
<gene>
    <name evidence="8" type="ORF">B0W44_08905</name>
</gene>